<evidence type="ECO:0000313" key="2">
    <source>
        <dbReference type="EMBL" id="HEF65586.1"/>
    </source>
</evidence>
<comment type="caution">
    <text evidence="2">The sequence shown here is derived from an EMBL/GenBank/DDBJ whole genome shotgun (WGS) entry which is preliminary data.</text>
</comment>
<reference evidence="2" key="1">
    <citation type="journal article" date="2020" name="mSystems">
        <title>Genome- and Community-Level Interaction Insights into Carbon Utilization and Element Cycling Functions of Hydrothermarchaeota in Hydrothermal Sediment.</title>
        <authorList>
            <person name="Zhou Z."/>
            <person name="Liu Y."/>
            <person name="Xu W."/>
            <person name="Pan J."/>
            <person name="Luo Z.H."/>
            <person name="Li M."/>
        </authorList>
    </citation>
    <scope>NUCLEOTIDE SEQUENCE [LARGE SCALE GENOMIC DNA]</scope>
    <source>
        <strain evidence="2">SpSt-222</strain>
    </source>
</reference>
<name>A0A7C2BDT1_THERO</name>
<proteinExistence type="predicted"/>
<dbReference type="AlphaFoldDB" id="A0A7C2BDT1"/>
<feature type="compositionally biased region" description="Basic and acidic residues" evidence="1">
    <location>
        <begin position="67"/>
        <end position="76"/>
    </location>
</feature>
<feature type="region of interest" description="Disordered" evidence="1">
    <location>
        <begin position="1"/>
        <end position="20"/>
    </location>
</feature>
<evidence type="ECO:0000256" key="1">
    <source>
        <dbReference type="SAM" id="MobiDB-lite"/>
    </source>
</evidence>
<sequence length="148" mass="16118">MSTSLPGDRRGTAGAGERRKEVSEFTWLGYPDIVGGDSAVFTTRDEIATQTLASYDGTGGDGGAVERQSDAGRTDDLDLPFPLERLRGVIVQCSVCGAPIAVFRRRRFYALRADVEETPEGGVLVCRVCGARQPVRELLTVNRRVRRS</sequence>
<dbReference type="EMBL" id="DSJL01000011">
    <property type="protein sequence ID" value="HEF65586.1"/>
    <property type="molecule type" value="Genomic_DNA"/>
</dbReference>
<organism evidence="2">
    <name type="scientific">Thermomicrobium roseum</name>
    <dbReference type="NCBI Taxonomy" id="500"/>
    <lineage>
        <taxon>Bacteria</taxon>
        <taxon>Pseudomonadati</taxon>
        <taxon>Thermomicrobiota</taxon>
        <taxon>Thermomicrobia</taxon>
        <taxon>Thermomicrobiales</taxon>
        <taxon>Thermomicrobiaceae</taxon>
        <taxon>Thermomicrobium</taxon>
    </lineage>
</organism>
<protein>
    <submittedName>
        <fullName evidence="2">Uncharacterized protein</fullName>
    </submittedName>
</protein>
<accession>A0A7C2BDT1</accession>
<feature type="compositionally biased region" description="Basic and acidic residues" evidence="1">
    <location>
        <begin position="7"/>
        <end position="20"/>
    </location>
</feature>
<feature type="region of interest" description="Disordered" evidence="1">
    <location>
        <begin position="52"/>
        <end position="76"/>
    </location>
</feature>
<gene>
    <name evidence="2" type="ORF">ENP47_08325</name>
</gene>